<sequence>MKCLIRLAALSALMLSGVALAKPLYITVPRAYGTQEPVAVDVAFEDKGPVELRVLKPENLDAFIRAQGDLRRAYQTPPTLKNPGRALSRGFNAVRTPGMFLLDTLNPAFRDAVGDVMPRPPEARGSGEPLARVAEGPERLVGVPPGFTVARSQWLNLDLGGAERDFNVPGFEVREPSGFQERRVTLAPLPAGTYVLQLVQGRVEGQVVLVVSDLTVQLKQTDGQVLVRVAGRDQQPREGAEVQVYLPRGKGPAGKTNAKGEVTLEVSEPRVIATATAGGDTAIVDTDFYSALAVAPDVFIYSDRPIYKPGHEVKFRGVVRQPDTFLARLFMPKKRQVQVKLVSQEGRALTTRAAVDAFGAFHGTLKVPDDLGTGVLRVEAEVDGHPHQGEARVQDYVKPTFYLEMEPASETVVPGQTLRAKVRARRYAGGAPDDTKYEVFLYRSLLDAPAWVDDAGKGGQGSDVTYGSASTTEGRLSVPERLYSSVEARGAYDDPWSSASGFDANGEAEVEVAVPALAAGEERLPYRYTLTVRARDDQETFANATSAFFLSKVEVLGLARYSDAVVAKGGDATLAVRATTLSGKPYGVTQGEVEFVLRKADGAETRLGKRSFSTAADGTHREKVPTSDVGTVLARVVVKDKNGETWQGEESLLVIGGADEPVARVPNLTLASLSGTLAPGDTAKLVALMPDSWGSGGRDAGPVWVTLTGASLYDTQVVELTGRTLVHSFNVEKRFGSAVYASVAYPTATGRWEERTVAFRVIPRERTLTVELQPRRAEATPLTEQSIDVRVVDHEGRGVVAQLSVGVVDKAVYAIQSEFRPKVLDFFYPPARNNVSNFFSAEFQGYGYGEALARKLAGLPDHAFASIKPPSRQTKDLERDTAHWDPAVVTDRDGRATVRFTLPSNQTLWVVTAVAADTSGRFGEGTSEFATRGGLNLYAALPQFLREGDEALASVRLSAGEKSPASQLLDVKLASLGALKADQAAHKVELAKGGEQVVPLTLKAASTGAAQLMVNVAGGKDPLKDLKRFEVGPAAVEDEVKVSAWGGGALEVPAPREATLARVELVLQPSIVDAALSNVRELLTYPYGCLEQLVSTTVPNVAVYQVLQKAGALAKLDTDTQALLAEARSRSVQGTARILDLSVKGGGFTWFGGYETPSLPLTLIALDGLAYAAEAGLVDRADPRIVESARWLEAQEGLPPEYDATRAYVLARLEGPKQAARVRALVQGAEGGDLYPLALAVLAAEKAGVMKEPALQSQVNALVARSAQGYATLASLKPGQPLEQSEAFFRFPLRRVGMTAIAAHAASFGTLDVTRARRRILELLSEPGLSTFDRSTALLHSLWLLERDAKAMRGMKAPEVKGVKAPVKFAPRGLGLVAVLEPGTRAVDVGGFDGVATLRATTRTPLSAVQPKAEGMSIQRAYYALREGGKVRLSAGDTVAQGEEVYVELTLDARGDHRVRSAYYVVEDAVPAGFVPLQEDKAFRGPPHALPLVPEALKRRVLDPERATFFFEEPAWWSDSPRTVGYVLRAQFAGTFSAPPARIEDMYAASIHGRTAADSLKVVPSKKRQGDL</sequence>
<dbReference type="RefSeq" id="WP_095956960.1">
    <property type="nucleotide sequence ID" value="NZ_CP022203.1"/>
</dbReference>
<comment type="similarity">
    <text evidence="1">Belongs to the protease inhibitor I39 (alpha-2-macroglobulin) family. Bacterial alpha-2-macroglobulin subfamily.</text>
</comment>
<dbReference type="SMART" id="SM01360">
    <property type="entry name" value="A2M"/>
    <property type="match status" value="1"/>
</dbReference>
<dbReference type="GO" id="GO:0005615">
    <property type="term" value="C:extracellular space"/>
    <property type="evidence" value="ECO:0007669"/>
    <property type="project" value="InterPro"/>
</dbReference>
<dbReference type="Pfam" id="PF07703">
    <property type="entry name" value="A2M_BRD"/>
    <property type="match status" value="1"/>
</dbReference>
<dbReference type="InterPro" id="IPR001599">
    <property type="entry name" value="Macroglobln_a2"/>
</dbReference>
<dbReference type="SMART" id="SM01419">
    <property type="entry name" value="Thiol-ester_cl"/>
    <property type="match status" value="1"/>
</dbReference>
<dbReference type="Pfam" id="PF00207">
    <property type="entry name" value="A2M"/>
    <property type="match status" value="1"/>
</dbReference>
<dbReference type="InterPro" id="IPR041246">
    <property type="entry name" value="Bact_MG10"/>
</dbReference>
<dbReference type="PANTHER" id="PTHR40094">
    <property type="entry name" value="ALPHA-2-MACROGLOBULIN HOMOLOG"/>
    <property type="match status" value="1"/>
</dbReference>
<feature type="domain" description="Alpha-2-macroglobulin" evidence="4">
    <location>
        <begin position="881"/>
        <end position="973"/>
    </location>
</feature>
<dbReference type="InterPro" id="IPR011625">
    <property type="entry name" value="A2M_N_BRD"/>
</dbReference>
<feature type="domain" description="Alpha-2-macroglobulin bait region" evidence="3">
    <location>
        <begin position="668"/>
        <end position="815"/>
    </location>
</feature>
<dbReference type="OrthoDB" id="9767116at2"/>
<protein>
    <submittedName>
        <fullName evidence="5">Alpha-2-macroglobulin</fullName>
    </submittedName>
</protein>
<reference evidence="5 6" key="1">
    <citation type="submission" date="2017-06" db="EMBL/GenBank/DDBJ databases">
        <title>Sequencing and comparative analysis of myxobacterial genomes.</title>
        <authorList>
            <person name="Rupp O."/>
            <person name="Goesmann A."/>
            <person name="Sogaard-Andersen L."/>
        </authorList>
    </citation>
    <scope>NUCLEOTIDE SEQUENCE [LARGE SCALE GENOMIC DNA]</scope>
    <source>
        <strain evidence="5 6">DSM 14697</strain>
    </source>
</reference>
<dbReference type="InterPro" id="IPR047565">
    <property type="entry name" value="Alpha-macroglob_thiol-ester_cl"/>
</dbReference>
<evidence type="ECO:0000313" key="6">
    <source>
        <dbReference type="Proteomes" id="UP000217343"/>
    </source>
</evidence>
<dbReference type="Pfam" id="PF01835">
    <property type="entry name" value="MG2"/>
    <property type="match status" value="1"/>
</dbReference>
<dbReference type="Pfam" id="PF17973">
    <property type="entry name" value="bMG10"/>
    <property type="match status" value="1"/>
</dbReference>
<organism evidence="5 6">
    <name type="scientific">Corallococcus macrosporus DSM 14697</name>
    <dbReference type="NCBI Taxonomy" id="1189310"/>
    <lineage>
        <taxon>Bacteria</taxon>
        <taxon>Pseudomonadati</taxon>
        <taxon>Myxococcota</taxon>
        <taxon>Myxococcia</taxon>
        <taxon>Myxococcales</taxon>
        <taxon>Cystobacterineae</taxon>
        <taxon>Myxococcaceae</taxon>
        <taxon>Corallococcus</taxon>
    </lineage>
</organism>
<keyword evidence="6" id="KW-1185">Reference proteome</keyword>
<dbReference type="PANTHER" id="PTHR40094:SF1">
    <property type="entry name" value="UBIQUITIN DOMAIN-CONTAINING PROTEIN"/>
    <property type="match status" value="1"/>
</dbReference>
<feature type="chain" id="PRO_5011992942" evidence="2">
    <location>
        <begin position="22"/>
        <end position="1572"/>
    </location>
</feature>
<dbReference type="SMART" id="SM01359">
    <property type="entry name" value="A2M_N_2"/>
    <property type="match status" value="1"/>
</dbReference>
<dbReference type="GO" id="GO:0004866">
    <property type="term" value="F:endopeptidase inhibitor activity"/>
    <property type="evidence" value="ECO:0007669"/>
    <property type="project" value="InterPro"/>
</dbReference>
<evidence type="ECO:0000256" key="2">
    <source>
        <dbReference type="SAM" id="SignalP"/>
    </source>
</evidence>
<dbReference type="KEGG" id="mmas:MYMAC_000601"/>
<keyword evidence="2" id="KW-0732">Signal</keyword>
<feature type="signal peptide" evidence="2">
    <location>
        <begin position="1"/>
        <end position="21"/>
    </location>
</feature>
<evidence type="ECO:0000259" key="4">
    <source>
        <dbReference type="SMART" id="SM01360"/>
    </source>
</evidence>
<dbReference type="InterPro" id="IPR011626">
    <property type="entry name" value="Alpha-macroglobulin_TED"/>
</dbReference>
<dbReference type="Pfam" id="PF07678">
    <property type="entry name" value="TED_complement"/>
    <property type="match status" value="1"/>
</dbReference>
<dbReference type="SUPFAM" id="SSF48239">
    <property type="entry name" value="Terpenoid cyclases/Protein prenyltransferases"/>
    <property type="match status" value="1"/>
</dbReference>
<dbReference type="Gene3D" id="1.50.10.20">
    <property type="match status" value="1"/>
</dbReference>
<dbReference type="EMBL" id="CP022203">
    <property type="protein sequence ID" value="ATB45018.1"/>
    <property type="molecule type" value="Genomic_DNA"/>
</dbReference>
<gene>
    <name evidence="5" type="ORF">MYMAC_000601</name>
</gene>
<evidence type="ECO:0000259" key="3">
    <source>
        <dbReference type="SMART" id="SM01359"/>
    </source>
</evidence>
<dbReference type="InterPro" id="IPR008930">
    <property type="entry name" value="Terpenoid_cyclase/PrenylTrfase"/>
</dbReference>
<evidence type="ECO:0000313" key="5">
    <source>
        <dbReference type="EMBL" id="ATB45018.1"/>
    </source>
</evidence>
<accession>A0A250JMX8</accession>
<dbReference type="Gene3D" id="2.60.40.1930">
    <property type="match status" value="1"/>
</dbReference>
<proteinExistence type="inferred from homology"/>
<evidence type="ECO:0000256" key="1">
    <source>
        <dbReference type="ARBA" id="ARBA00010556"/>
    </source>
</evidence>
<dbReference type="Proteomes" id="UP000217343">
    <property type="component" value="Chromosome"/>
</dbReference>
<name>A0A250JMX8_9BACT</name>
<dbReference type="InterPro" id="IPR051802">
    <property type="entry name" value="YfhM-like"/>
</dbReference>
<dbReference type="InterPro" id="IPR002890">
    <property type="entry name" value="MG2"/>
</dbReference>